<dbReference type="SMART" id="SM00582">
    <property type="entry name" value="RPR"/>
    <property type="match status" value="1"/>
</dbReference>
<dbReference type="PANTHER" id="PTHR12460">
    <property type="entry name" value="CYCLIN-DEPENDENT KINASE INHIBITOR-RELATED PROTEIN"/>
    <property type="match status" value="1"/>
</dbReference>
<dbReference type="RefSeq" id="XP_011310125.1">
    <property type="nucleotide sequence ID" value="XM_011311823.1"/>
</dbReference>
<organism evidence="2 3">
    <name type="scientific">Fopius arisanus</name>
    <dbReference type="NCBI Taxonomy" id="64838"/>
    <lineage>
        <taxon>Eukaryota</taxon>
        <taxon>Metazoa</taxon>
        <taxon>Ecdysozoa</taxon>
        <taxon>Arthropoda</taxon>
        <taxon>Hexapoda</taxon>
        <taxon>Insecta</taxon>
        <taxon>Pterygota</taxon>
        <taxon>Neoptera</taxon>
        <taxon>Endopterygota</taxon>
        <taxon>Hymenoptera</taxon>
        <taxon>Apocrita</taxon>
        <taxon>Ichneumonoidea</taxon>
        <taxon>Braconidae</taxon>
        <taxon>Opiinae</taxon>
        <taxon>Fopius</taxon>
    </lineage>
</organism>
<dbReference type="KEGG" id="fas:105270707"/>
<protein>
    <submittedName>
        <fullName evidence="3">Regulation of nuclear pre-mRNA domain-containing protein 1B-like</fullName>
    </submittedName>
</protein>
<gene>
    <name evidence="3" type="primary">LOC105270707</name>
</gene>
<dbReference type="PANTHER" id="PTHR12460:SF0">
    <property type="entry name" value="CID DOMAIN-CONTAINING PROTEIN-RELATED"/>
    <property type="match status" value="1"/>
</dbReference>
<dbReference type="InterPro" id="IPR008942">
    <property type="entry name" value="ENTH_VHS"/>
</dbReference>
<dbReference type="InterPro" id="IPR006569">
    <property type="entry name" value="CID_dom"/>
</dbReference>
<proteinExistence type="predicted"/>
<evidence type="ECO:0000313" key="3">
    <source>
        <dbReference type="RefSeq" id="XP_011310125.1"/>
    </source>
</evidence>
<name>A0A9R1TJ50_9HYME</name>
<keyword evidence="2" id="KW-1185">Reference proteome</keyword>
<dbReference type="GO" id="GO:0000993">
    <property type="term" value="F:RNA polymerase II complex binding"/>
    <property type="evidence" value="ECO:0007669"/>
    <property type="project" value="TreeGrafter"/>
</dbReference>
<evidence type="ECO:0000313" key="2">
    <source>
        <dbReference type="Proteomes" id="UP000694866"/>
    </source>
</evidence>
<feature type="domain" description="CID" evidence="1">
    <location>
        <begin position="1"/>
        <end position="104"/>
    </location>
</feature>
<dbReference type="Gene3D" id="1.25.40.90">
    <property type="match status" value="1"/>
</dbReference>
<dbReference type="Proteomes" id="UP000694866">
    <property type="component" value="Unplaced"/>
</dbReference>
<dbReference type="GO" id="GO:0031124">
    <property type="term" value="P:mRNA 3'-end processing"/>
    <property type="evidence" value="ECO:0007669"/>
    <property type="project" value="TreeGrafter"/>
</dbReference>
<reference evidence="3" key="1">
    <citation type="submission" date="2025-08" db="UniProtKB">
        <authorList>
            <consortium name="RefSeq"/>
        </authorList>
    </citation>
    <scope>IDENTIFICATION</scope>
    <source>
        <strain evidence="3">USDA-PBARC FA_bdor</strain>
        <tissue evidence="3">Whole organism</tissue>
    </source>
</reference>
<dbReference type="PROSITE" id="PS51391">
    <property type="entry name" value="CID"/>
    <property type="match status" value="1"/>
</dbReference>
<evidence type="ECO:0000259" key="1">
    <source>
        <dbReference type="PROSITE" id="PS51391"/>
    </source>
</evidence>
<dbReference type="OrthoDB" id="10069473at2759"/>
<dbReference type="SUPFAM" id="SSF48464">
    <property type="entry name" value="ENTH/VHS domain"/>
    <property type="match status" value="1"/>
</dbReference>
<dbReference type="Pfam" id="PF04818">
    <property type="entry name" value="CID"/>
    <property type="match status" value="1"/>
</dbReference>
<accession>A0A9R1TJ50</accession>
<dbReference type="AlphaFoldDB" id="A0A9R1TJ50"/>
<dbReference type="GeneID" id="105270707"/>
<sequence>MIHYRRHYQIIVRIWFERIKCEVKNSRKLMLMHLANDVIQNSRNKGPEFGREFGKVLPKAFQHLRTSDGTTREKLNRLFTIWEERKVYHRRQIVEFKRAFSTATERIQELESPSRPQNDEKESFKQILKKPSRLIDDNKLLEIFGNFIEE</sequence>